<gene>
    <name evidence="1" type="ORF">ENU12_07735</name>
</gene>
<proteinExistence type="predicted"/>
<reference evidence="1" key="1">
    <citation type="journal article" date="2020" name="mSystems">
        <title>Genome- and Community-Level Interaction Insights into Carbon Utilization and Element Cycling Functions of Hydrothermarchaeota in Hydrothermal Sediment.</title>
        <authorList>
            <person name="Zhou Z."/>
            <person name="Liu Y."/>
            <person name="Xu W."/>
            <person name="Pan J."/>
            <person name="Luo Z.H."/>
            <person name="Li M."/>
        </authorList>
    </citation>
    <scope>NUCLEOTIDE SEQUENCE [LARGE SCALE GENOMIC DNA]</scope>
    <source>
        <strain evidence="1">SpSt-640</strain>
    </source>
</reference>
<dbReference type="EMBL" id="DTBH01000157">
    <property type="protein sequence ID" value="HGQ77770.1"/>
    <property type="molecule type" value="Genomic_DNA"/>
</dbReference>
<protein>
    <submittedName>
        <fullName evidence="1">Uncharacterized protein</fullName>
    </submittedName>
</protein>
<comment type="caution">
    <text evidence="1">The sequence shown here is derived from an EMBL/GenBank/DDBJ whole genome shotgun (WGS) entry which is preliminary data.</text>
</comment>
<accession>A0A7V4CNY5</accession>
<organism evidence="1">
    <name type="scientific">Fervidobacterium pennivorans</name>
    <dbReference type="NCBI Taxonomy" id="93466"/>
    <lineage>
        <taxon>Bacteria</taxon>
        <taxon>Thermotogati</taxon>
        <taxon>Thermotogota</taxon>
        <taxon>Thermotogae</taxon>
        <taxon>Thermotogales</taxon>
        <taxon>Fervidobacteriaceae</taxon>
        <taxon>Fervidobacterium</taxon>
    </lineage>
</organism>
<name>A0A7V4CNY5_FERPE</name>
<sequence length="60" mass="6870">MSKQKYAIVPGTINTKHMIARVKINKDDWILPTPYIGNIEFNDNAAYFVVLFDSTDKPII</sequence>
<dbReference type="AlphaFoldDB" id="A0A7V4CNY5"/>
<evidence type="ECO:0000313" key="1">
    <source>
        <dbReference type="EMBL" id="HGQ77770.1"/>
    </source>
</evidence>